<dbReference type="Gene3D" id="1.10.510.10">
    <property type="entry name" value="Transferase(Phosphotransferase) domain 1"/>
    <property type="match status" value="1"/>
</dbReference>
<dbReference type="InterPro" id="IPR008266">
    <property type="entry name" value="Tyr_kinase_AS"/>
</dbReference>
<evidence type="ECO:0000256" key="5">
    <source>
        <dbReference type="ARBA" id="ARBA00022679"/>
    </source>
</evidence>
<evidence type="ECO:0000256" key="12">
    <source>
        <dbReference type="ARBA" id="ARBA00023136"/>
    </source>
</evidence>
<evidence type="ECO:0000256" key="14">
    <source>
        <dbReference type="ARBA" id="ARBA00048679"/>
    </source>
</evidence>
<evidence type="ECO:0000256" key="11">
    <source>
        <dbReference type="ARBA" id="ARBA00022989"/>
    </source>
</evidence>
<dbReference type="OrthoDB" id="676979at2759"/>
<dbReference type="InterPro" id="IPR000719">
    <property type="entry name" value="Prot_kinase_dom"/>
</dbReference>
<keyword evidence="17" id="KW-1185">Reference proteome</keyword>
<evidence type="ECO:0000256" key="6">
    <source>
        <dbReference type="ARBA" id="ARBA00022692"/>
    </source>
</evidence>
<feature type="domain" description="Protein kinase" evidence="15">
    <location>
        <begin position="31"/>
        <end position="323"/>
    </location>
</feature>
<comment type="catalytic activity">
    <reaction evidence="13">
        <text>L-threonyl-[protein] + ATP = O-phospho-L-threonyl-[protein] + ADP + H(+)</text>
        <dbReference type="Rhea" id="RHEA:46608"/>
        <dbReference type="Rhea" id="RHEA-COMP:11060"/>
        <dbReference type="Rhea" id="RHEA-COMP:11605"/>
        <dbReference type="ChEBI" id="CHEBI:15378"/>
        <dbReference type="ChEBI" id="CHEBI:30013"/>
        <dbReference type="ChEBI" id="CHEBI:30616"/>
        <dbReference type="ChEBI" id="CHEBI:61977"/>
        <dbReference type="ChEBI" id="CHEBI:456216"/>
        <dbReference type="EC" id="2.7.11.1"/>
    </reaction>
</comment>
<keyword evidence="7" id="KW-0677">Repeat</keyword>
<evidence type="ECO:0000256" key="10">
    <source>
        <dbReference type="ARBA" id="ARBA00022840"/>
    </source>
</evidence>
<keyword evidence="4" id="KW-0433">Leucine-rich repeat</keyword>
<evidence type="ECO:0000313" key="17">
    <source>
        <dbReference type="Proteomes" id="UP001141806"/>
    </source>
</evidence>
<evidence type="ECO:0000256" key="13">
    <source>
        <dbReference type="ARBA" id="ARBA00047899"/>
    </source>
</evidence>
<keyword evidence="8" id="KW-0547">Nucleotide-binding</keyword>
<dbReference type="Proteomes" id="UP001141806">
    <property type="component" value="Unassembled WGS sequence"/>
</dbReference>
<keyword evidence="9" id="KW-0418">Kinase</keyword>
<accession>A0A9Q0K9U3</accession>
<dbReference type="SUPFAM" id="SSF56112">
    <property type="entry name" value="Protein kinase-like (PK-like)"/>
    <property type="match status" value="1"/>
</dbReference>
<keyword evidence="5" id="KW-0808">Transferase</keyword>
<dbReference type="InterPro" id="IPR001611">
    <property type="entry name" value="Leu-rich_rpt"/>
</dbReference>
<proteinExistence type="predicted"/>
<evidence type="ECO:0000256" key="8">
    <source>
        <dbReference type="ARBA" id="ARBA00022741"/>
    </source>
</evidence>
<gene>
    <name evidence="16" type="ORF">NE237_018407</name>
</gene>
<keyword evidence="6" id="KW-0812">Transmembrane</keyword>
<keyword evidence="10" id="KW-0067">ATP-binding</keyword>
<dbReference type="EC" id="2.7.11.1" evidence="2"/>
<dbReference type="PROSITE" id="PS00109">
    <property type="entry name" value="PROTEIN_KINASE_TYR"/>
    <property type="match status" value="1"/>
</dbReference>
<protein>
    <recommendedName>
        <fullName evidence="2">non-specific serine/threonine protein kinase</fullName>
        <ecNumber evidence="2">2.7.11.1</ecNumber>
    </recommendedName>
</protein>
<evidence type="ECO:0000313" key="16">
    <source>
        <dbReference type="EMBL" id="KAJ4966558.1"/>
    </source>
</evidence>
<evidence type="ECO:0000259" key="15">
    <source>
        <dbReference type="PROSITE" id="PS50011"/>
    </source>
</evidence>
<dbReference type="GO" id="GO:0005524">
    <property type="term" value="F:ATP binding"/>
    <property type="evidence" value="ECO:0007669"/>
    <property type="project" value="UniProtKB-KW"/>
</dbReference>
<keyword evidence="11" id="KW-1133">Transmembrane helix</keyword>
<dbReference type="InterPro" id="IPR051420">
    <property type="entry name" value="Ser_Thr_Kinases_DiverseReg"/>
</dbReference>
<comment type="caution">
    <text evidence="16">The sequence shown here is derived from an EMBL/GenBank/DDBJ whole genome shotgun (WGS) entry which is preliminary data.</text>
</comment>
<dbReference type="FunFam" id="3.80.10.10:FF:000383">
    <property type="entry name" value="Leucine-rich repeat receptor protein kinase EMS1"/>
    <property type="match status" value="1"/>
</dbReference>
<comment type="catalytic activity">
    <reaction evidence="14">
        <text>L-seryl-[protein] + ATP = O-phospho-L-seryl-[protein] + ADP + H(+)</text>
        <dbReference type="Rhea" id="RHEA:17989"/>
        <dbReference type="Rhea" id="RHEA-COMP:9863"/>
        <dbReference type="Rhea" id="RHEA-COMP:11604"/>
        <dbReference type="ChEBI" id="CHEBI:15378"/>
        <dbReference type="ChEBI" id="CHEBI:29999"/>
        <dbReference type="ChEBI" id="CHEBI:30616"/>
        <dbReference type="ChEBI" id="CHEBI:83421"/>
        <dbReference type="ChEBI" id="CHEBI:456216"/>
        <dbReference type="EC" id="2.7.11.1"/>
    </reaction>
</comment>
<dbReference type="PRINTS" id="PR00019">
    <property type="entry name" value="LEURICHRPT"/>
</dbReference>
<dbReference type="GO" id="GO:0016020">
    <property type="term" value="C:membrane"/>
    <property type="evidence" value="ECO:0007669"/>
    <property type="project" value="UniProtKB-SubCell"/>
</dbReference>
<keyword evidence="12" id="KW-0472">Membrane</keyword>
<dbReference type="PANTHER" id="PTHR48005:SF16">
    <property type="entry name" value="MDIS1-INTERACTING RECEPTOR LIKE KINASE 2-LIKE ISOFORM X1"/>
    <property type="match status" value="1"/>
</dbReference>
<reference evidence="16" key="1">
    <citation type="journal article" date="2023" name="Plant J.">
        <title>The genome of the king protea, Protea cynaroides.</title>
        <authorList>
            <person name="Chang J."/>
            <person name="Duong T.A."/>
            <person name="Schoeman C."/>
            <person name="Ma X."/>
            <person name="Roodt D."/>
            <person name="Barker N."/>
            <person name="Li Z."/>
            <person name="Van de Peer Y."/>
            <person name="Mizrachi E."/>
        </authorList>
    </citation>
    <scope>NUCLEOTIDE SEQUENCE</scope>
    <source>
        <tissue evidence="16">Young leaves</tissue>
    </source>
</reference>
<dbReference type="EMBL" id="JAMYWD010000007">
    <property type="protein sequence ID" value="KAJ4966558.1"/>
    <property type="molecule type" value="Genomic_DNA"/>
</dbReference>
<dbReference type="FunFam" id="1.10.510.10:FF:001023">
    <property type="entry name" value="Os07g0541700 protein"/>
    <property type="match status" value="1"/>
</dbReference>
<dbReference type="PROSITE" id="PS50011">
    <property type="entry name" value="PROTEIN_KINASE_DOM"/>
    <property type="match status" value="1"/>
</dbReference>
<comment type="subcellular location">
    <subcellularLocation>
        <location evidence="1">Membrane</location>
    </subcellularLocation>
</comment>
<dbReference type="SUPFAM" id="SSF52058">
    <property type="entry name" value="L domain-like"/>
    <property type="match status" value="1"/>
</dbReference>
<organism evidence="16 17">
    <name type="scientific">Protea cynaroides</name>
    <dbReference type="NCBI Taxonomy" id="273540"/>
    <lineage>
        <taxon>Eukaryota</taxon>
        <taxon>Viridiplantae</taxon>
        <taxon>Streptophyta</taxon>
        <taxon>Embryophyta</taxon>
        <taxon>Tracheophyta</taxon>
        <taxon>Spermatophyta</taxon>
        <taxon>Magnoliopsida</taxon>
        <taxon>Proteales</taxon>
        <taxon>Proteaceae</taxon>
        <taxon>Protea</taxon>
    </lineage>
</organism>
<name>A0A9Q0K9U3_9MAGN</name>
<evidence type="ECO:0000256" key="2">
    <source>
        <dbReference type="ARBA" id="ARBA00012513"/>
    </source>
</evidence>
<dbReference type="InterPro" id="IPR032675">
    <property type="entry name" value="LRR_dom_sf"/>
</dbReference>
<dbReference type="Gene3D" id="3.80.10.10">
    <property type="entry name" value="Ribonuclease Inhibitor"/>
    <property type="match status" value="1"/>
</dbReference>
<dbReference type="Pfam" id="PF00069">
    <property type="entry name" value="Pkinase"/>
    <property type="match status" value="1"/>
</dbReference>
<evidence type="ECO:0000256" key="9">
    <source>
        <dbReference type="ARBA" id="ARBA00022777"/>
    </source>
</evidence>
<evidence type="ECO:0000256" key="4">
    <source>
        <dbReference type="ARBA" id="ARBA00022614"/>
    </source>
</evidence>
<keyword evidence="3" id="KW-0723">Serine/threonine-protein kinase</keyword>
<dbReference type="PANTHER" id="PTHR48005">
    <property type="entry name" value="LEUCINE RICH REPEAT KINASE 2"/>
    <property type="match status" value="1"/>
</dbReference>
<evidence type="ECO:0000256" key="3">
    <source>
        <dbReference type="ARBA" id="ARBA00022527"/>
    </source>
</evidence>
<dbReference type="InterPro" id="IPR011009">
    <property type="entry name" value="Kinase-like_dom_sf"/>
</dbReference>
<dbReference type="AlphaFoldDB" id="A0A9Q0K9U3"/>
<sequence>MGNLKNLYRLDLSKNTFTGSIPMEIGDMEQLTLLDLSHNKLYGSIPEQMWKLNLSHRDLDLSYNDLEGPIPKAWRDNKGDAVKKFHHLEAEEKAYYETGFTNEIQALTRIKHRNIVELYGFCSHPRCKFLVYEYIERESLAYLLGIEAKATELNWRKRLNVIKGVTHALSYCHHDCTPPLIHRDISSNNVLLDADLEPHIADFGMAKFLNPDSSNCTVLAGTFEYIAPEKCDVYSFGVLVLEIIMGRHPSELISLLSSPNAKDIVLKDVLDPCLPPPTQSVAQDLVFSMMLAIACLHTNPKSRPAMQYISRVLGSPMNSHCNLSAEFPCGN</sequence>
<evidence type="ECO:0000256" key="1">
    <source>
        <dbReference type="ARBA" id="ARBA00004370"/>
    </source>
</evidence>
<dbReference type="Pfam" id="PF00560">
    <property type="entry name" value="LRR_1"/>
    <property type="match status" value="2"/>
</dbReference>
<evidence type="ECO:0000256" key="7">
    <source>
        <dbReference type="ARBA" id="ARBA00022737"/>
    </source>
</evidence>
<dbReference type="GO" id="GO:0004674">
    <property type="term" value="F:protein serine/threonine kinase activity"/>
    <property type="evidence" value="ECO:0007669"/>
    <property type="project" value="UniProtKB-KW"/>
</dbReference>